<comment type="caution">
    <text evidence="5">The sequence shown here is derived from an EMBL/GenBank/DDBJ whole genome shotgun (WGS) entry which is preliminary data.</text>
</comment>
<dbReference type="PANTHER" id="PTHR24198">
    <property type="entry name" value="ANKYRIN REPEAT AND PROTEIN KINASE DOMAIN-CONTAINING PROTEIN"/>
    <property type="match status" value="1"/>
</dbReference>
<keyword evidence="4" id="KW-0732">Signal</keyword>
<feature type="signal peptide" evidence="4">
    <location>
        <begin position="1"/>
        <end position="22"/>
    </location>
</feature>
<gene>
    <name evidence="5" type="ORF">SNR37_003203</name>
</gene>
<dbReference type="Gene3D" id="1.25.40.20">
    <property type="entry name" value="Ankyrin repeat-containing domain"/>
    <property type="match status" value="1"/>
</dbReference>
<dbReference type="PROSITE" id="PS51257">
    <property type="entry name" value="PROKAR_LIPOPROTEIN"/>
    <property type="match status" value="1"/>
</dbReference>
<protein>
    <submittedName>
        <fullName evidence="5">Ankyrin repeat domain-containing protein</fullName>
    </submittedName>
</protein>
<evidence type="ECO:0000256" key="4">
    <source>
        <dbReference type="SAM" id="SignalP"/>
    </source>
</evidence>
<dbReference type="RefSeq" id="WP_329775024.1">
    <property type="nucleotide sequence ID" value="NZ_JAYDYW010000006.1"/>
</dbReference>
<dbReference type="InterPro" id="IPR002110">
    <property type="entry name" value="Ankyrin_rpt"/>
</dbReference>
<evidence type="ECO:0000256" key="3">
    <source>
        <dbReference type="PROSITE-ProRule" id="PRU00023"/>
    </source>
</evidence>
<dbReference type="SMART" id="SM00248">
    <property type="entry name" value="ANK"/>
    <property type="match status" value="4"/>
</dbReference>
<evidence type="ECO:0000313" key="6">
    <source>
        <dbReference type="Proteomes" id="UP001310248"/>
    </source>
</evidence>
<organism evidence="5 6">
    <name type="scientific">Agarivorans aestuarii</name>
    <dbReference type="NCBI Taxonomy" id="1563703"/>
    <lineage>
        <taxon>Bacteria</taxon>
        <taxon>Pseudomonadati</taxon>
        <taxon>Pseudomonadota</taxon>
        <taxon>Gammaproteobacteria</taxon>
        <taxon>Alteromonadales</taxon>
        <taxon>Alteromonadaceae</taxon>
        <taxon>Agarivorans</taxon>
    </lineage>
</organism>
<proteinExistence type="predicted"/>
<dbReference type="Proteomes" id="UP001310248">
    <property type="component" value="Unassembled WGS sequence"/>
</dbReference>
<sequence length="314" mass="34819">MKILKSISACFLVLLFCSCQNLQQKQYDGTSNSLNSQSQNHPNRYLLISAAINLDIPAFSELVSSLPQNETTSVSLSWTVTNPAYSKKKHDIKQAEFIRLFGQYFEINKKNERGQTALLQALQFEQAKTLKAIIELNPDLTIRDRFGYSALEIALLSGDEKIVIPVLNKLNEQKINEKIADDAIVNLAAMEGRGDYGPSEISYELLKQGVNVDAANAKGQTALCLAVATNKPMTIRVLLEAGANLNHQDNNGWTPLMYAVRFGRLGIARTLLSHPLNLNLENKDGKKAIDMTYEPTSFGGTELQSMIRELILDA</sequence>
<keyword evidence="6" id="KW-1185">Reference proteome</keyword>
<dbReference type="SUPFAM" id="SSF48403">
    <property type="entry name" value="Ankyrin repeat"/>
    <property type="match status" value="1"/>
</dbReference>
<reference evidence="5 6" key="2">
    <citation type="submission" date="2023-12" db="EMBL/GenBank/DDBJ databases">
        <authorList>
            <consortium name="Cladostephus spongiosus"/>
            <person name="Lorente B."/>
            <person name="Cabral C."/>
            <person name="Frias J."/>
            <person name="Faria J."/>
            <person name="Toubarro D."/>
        </authorList>
    </citation>
    <scope>NUCLEOTIDE SEQUENCE [LARGE SCALE GENOMIC DNA]</scope>
    <source>
        <strain evidence="5 6">ZMCS4</strain>
    </source>
</reference>
<evidence type="ECO:0000256" key="1">
    <source>
        <dbReference type="ARBA" id="ARBA00022737"/>
    </source>
</evidence>
<feature type="repeat" description="ANK" evidence="3">
    <location>
        <begin position="251"/>
        <end position="283"/>
    </location>
</feature>
<reference evidence="6" key="1">
    <citation type="submission" date="2023-07" db="EMBL/GenBank/DDBJ databases">
        <title>Draft genome sequence of Agarivorans aestuarii strain ZMCS4, a CAZymes producing bacteria isolated from the marine brown algae Clodostephus spongiosus.</title>
        <authorList>
            <person name="Lorente B."/>
            <person name="Cabral C."/>
            <person name="Frias J."/>
            <person name="Faria J."/>
            <person name="Toubarro D."/>
        </authorList>
    </citation>
    <scope>NUCLEOTIDE SEQUENCE [LARGE SCALE GENOMIC DNA]</scope>
    <source>
        <strain evidence="6">ZMCS4</strain>
    </source>
</reference>
<evidence type="ECO:0000313" key="5">
    <source>
        <dbReference type="EMBL" id="MEE1673776.1"/>
    </source>
</evidence>
<dbReference type="PANTHER" id="PTHR24198:SF165">
    <property type="entry name" value="ANKYRIN REPEAT-CONTAINING PROTEIN-RELATED"/>
    <property type="match status" value="1"/>
</dbReference>
<accession>A0ABU7G311</accession>
<evidence type="ECO:0000256" key="2">
    <source>
        <dbReference type="ARBA" id="ARBA00023043"/>
    </source>
</evidence>
<dbReference type="PROSITE" id="PS50297">
    <property type="entry name" value="ANK_REP_REGION"/>
    <property type="match status" value="2"/>
</dbReference>
<keyword evidence="2 3" id="KW-0040">ANK repeat</keyword>
<feature type="chain" id="PRO_5045922603" evidence="4">
    <location>
        <begin position="23"/>
        <end position="314"/>
    </location>
</feature>
<feature type="repeat" description="ANK" evidence="3">
    <location>
        <begin position="218"/>
        <end position="250"/>
    </location>
</feature>
<dbReference type="PROSITE" id="PS50088">
    <property type="entry name" value="ANK_REPEAT"/>
    <property type="match status" value="2"/>
</dbReference>
<dbReference type="InterPro" id="IPR036770">
    <property type="entry name" value="Ankyrin_rpt-contain_sf"/>
</dbReference>
<dbReference type="Pfam" id="PF12796">
    <property type="entry name" value="Ank_2"/>
    <property type="match status" value="1"/>
</dbReference>
<name>A0ABU7G311_9ALTE</name>
<dbReference type="EMBL" id="JAYDYW010000006">
    <property type="protein sequence ID" value="MEE1673776.1"/>
    <property type="molecule type" value="Genomic_DNA"/>
</dbReference>
<keyword evidence="1" id="KW-0677">Repeat</keyword>